<dbReference type="GO" id="GO:0006890">
    <property type="term" value="P:retrograde vesicle-mediated transport, Golgi to endoplasmic reticulum"/>
    <property type="evidence" value="ECO:0007669"/>
    <property type="project" value="TreeGrafter"/>
</dbReference>
<dbReference type="Proteomes" id="UP001431209">
    <property type="component" value="Unassembled WGS sequence"/>
</dbReference>
<evidence type="ECO:0000256" key="9">
    <source>
        <dbReference type="ARBA" id="ARBA00023136"/>
    </source>
</evidence>
<keyword evidence="9 11" id="KW-0472">Membrane</keyword>
<accession>A0AAW2Z1C2</accession>
<evidence type="ECO:0000256" key="6">
    <source>
        <dbReference type="ARBA" id="ARBA00022892"/>
    </source>
</evidence>
<gene>
    <name evidence="12" type="ORF">AKO1_014813</name>
</gene>
<evidence type="ECO:0000313" key="12">
    <source>
        <dbReference type="EMBL" id="KAL0483145.1"/>
    </source>
</evidence>
<dbReference type="GO" id="GO:0015031">
    <property type="term" value="P:protein transport"/>
    <property type="evidence" value="ECO:0007669"/>
    <property type="project" value="UniProtKB-KW"/>
</dbReference>
<keyword evidence="3" id="KW-0813">Transport</keyword>
<dbReference type="EMBL" id="JAOPGA020000939">
    <property type="protein sequence ID" value="KAL0483145.1"/>
    <property type="molecule type" value="Genomic_DNA"/>
</dbReference>
<dbReference type="GO" id="GO:0031201">
    <property type="term" value="C:SNARE complex"/>
    <property type="evidence" value="ECO:0007669"/>
    <property type="project" value="TreeGrafter"/>
</dbReference>
<sequence>MALNLIRTFERLQPLLSSPTNKHQPDTTADKKASLRTTAAPRGDKKRRQEIVSLINARRLVDYCKNHIDEAEQKFATFNTYLEDADALLRNVDQSAANLEQIINTRNDIEDVKQSIVKFLPKNQIHIEKEVEQADLHIPEGLFTDPADSKPIEFQTHRLKSLLENMQREQLMGSESPKVEIGDDYAASENEMKEQQDNVNHLAKDISGIAEKFKHRMNAVDELIGDEQKIIKDGDQVLDSNISKLKKADQELKAHHSTVSVNLFSTVNMIFIVLFVFFSMIFIIKVFPKRL</sequence>
<dbReference type="AlphaFoldDB" id="A0AAW2Z1C2"/>
<keyword evidence="8 11" id="KW-1133">Transmembrane helix</keyword>
<reference evidence="12 13" key="1">
    <citation type="submission" date="2024-03" db="EMBL/GenBank/DDBJ databases">
        <title>The Acrasis kona genome and developmental transcriptomes reveal deep origins of eukaryotic multicellular pathways.</title>
        <authorList>
            <person name="Sheikh S."/>
            <person name="Fu C.-J."/>
            <person name="Brown M.W."/>
            <person name="Baldauf S.L."/>
        </authorList>
    </citation>
    <scope>NUCLEOTIDE SEQUENCE [LARGE SCALE GENOMIC DNA]</scope>
    <source>
        <strain evidence="12 13">ATCC MYA-3509</strain>
    </source>
</reference>
<dbReference type="GO" id="GO:0005789">
    <property type="term" value="C:endoplasmic reticulum membrane"/>
    <property type="evidence" value="ECO:0007669"/>
    <property type="project" value="UniProtKB-SubCell"/>
</dbReference>
<evidence type="ECO:0000256" key="4">
    <source>
        <dbReference type="ARBA" id="ARBA00022692"/>
    </source>
</evidence>
<feature type="transmembrane region" description="Helical" evidence="11">
    <location>
        <begin position="263"/>
        <end position="287"/>
    </location>
</feature>
<dbReference type="PANTHER" id="PTHR13050">
    <property type="entry name" value="USE1-LIKE PROTEIN"/>
    <property type="match status" value="1"/>
</dbReference>
<dbReference type="PANTHER" id="PTHR13050:SF7">
    <property type="entry name" value="VESICLE TRANSPORT PROTEIN USE1"/>
    <property type="match status" value="1"/>
</dbReference>
<comment type="subcellular location">
    <subcellularLocation>
        <location evidence="1">Endoplasmic reticulum membrane</location>
        <topology evidence="1">Single-pass type IV membrane protein</topology>
    </subcellularLocation>
</comment>
<comment type="caution">
    <text evidence="12">The sequence shown here is derived from an EMBL/GenBank/DDBJ whole genome shotgun (WGS) entry which is preliminary data.</text>
</comment>
<feature type="compositionally biased region" description="Basic and acidic residues" evidence="10">
    <location>
        <begin position="23"/>
        <end position="33"/>
    </location>
</feature>
<evidence type="ECO:0000256" key="10">
    <source>
        <dbReference type="SAM" id="MobiDB-lite"/>
    </source>
</evidence>
<evidence type="ECO:0000256" key="2">
    <source>
        <dbReference type="ARBA" id="ARBA00007891"/>
    </source>
</evidence>
<organism evidence="12 13">
    <name type="scientific">Acrasis kona</name>
    <dbReference type="NCBI Taxonomy" id="1008807"/>
    <lineage>
        <taxon>Eukaryota</taxon>
        <taxon>Discoba</taxon>
        <taxon>Heterolobosea</taxon>
        <taxon>Tetramitia</taxon>
        <taxon>Eutetramitia</taxon>
        <taxon>Acrasidae</taxon>
        <taxon>Acrasis</taxon>
    </lineage>
</organism>
<evidence type="ECO:0000256" key="7">
    <source>
        <dbReference type="ARBA" id="ARBA00022927"/>
    </source>
</evidence>
<evidence type="ECO:0000256" key="5">
    <source>
        <dbReference type="ARBA" id="ARBA00022824"/>
    </source>
</evidence>
<comment type="similarity">
    <text evidence="2">Belongs to the USE1 family.</text>
</comment>
<evidence type="ECO:0000256" key="8">
    <source>
        <dbReference type="ARBA" id="ARBA00022989"/>
    </source>
</evidence>
<dbReference type="GO" id="GO:0005484">
    <property type="term" value="F:SNAP receptor activity"/>
    <property type="evidence" value="ECO:0007669"/>
    <property type="project" value="TreeGrafter"/>
</dbReference>
<keyword evidence="4 11" id="KW-0812">Transmembrane</keyword>
<keyword evidence="6" id="KW-0931">ER-Golgi transport</keyword>
<evidence type="ECO:0000256" key="3">
    <source>
        <dbReference type="ARBA" id="ARBA00022448"/>
    </source>
</evidence>
<feature type="region of interest" description="Disordered" evidence="10">
    <location>
        <begin position="16"/>
        <end position="46"/>
    </location>
</feature>
<evidence type="ECO:0000256" key="11">
    <source>
        <dbReference type="SAM" id="Phobius"/>
    </source>
</evidence>
<protein>
    <submittedName>
        <fullName evidence="12">Vesicle transport protein USE1</fullName>
    </submittedName>
</protein>
<evidence type="ECO:0000313" key="13">
    <source>
        <dbReference type="Proteomes" id="UP001431209"/>
    </source>
</evidence>
<name>A0AAW2Z1C2_9EUKA</name>
<keyword evidence="5" id="KW-0256">Endoplasmic reticulum</keyword>
<keyword evidence="7" id="KW-0653">Protein transport</keyword>
<keyword evidence="13" id="KW-1185">Reference proteome</keyword>
<dbReference type="InterPro" id="IPR019150">
    <property type="entry name" value="Vesicle_transport_protein_Use1"/>
</dbReference>
<evidence type="ECO:0000256" key="1">
    <source>
        <dbReference type="ARBA" id="ARBA00004163"/>
    </source>
</evidence>
<proteinExistence type="inferred from homology"/>
<dbReference type="Pfam" id="PF09753">
    <property type="entry name" value="Use1"/>
    <property type="match status" value="1"/>
</dbReference>